<proteinExistence type="predicted"/>
<dbReference type="Proteomes" id="UP000828251">
    <property type="component" value="Unassembled WGS sequence"/>
</dbReference>
<organism evidence="1 2">
    <name type="scientific">Gossypium stocksii</name>
    <dbReference type="NCBI Taxonomy" id="47602"/>
    <lineage>
        <taxon>Eukaryota</taxon>
        <taxon>Viridiplantae</taxon>
        <taxon>Streptophyta</taxon>
        <taxon>Embryophyta</taxon>
        <taxon>Tracheophyta</taxon>
        <taxon>Spermatophyta</taxon>
        <taxon>Magnoliopsida</taxon>
        <taxon>eudicotyledons</taxon>
        <taxon>Gunneridae</taxon>
        <taxon>Pentapetalae</taxon>
        <taxon>rosids</taxon>
        <taxon>malvids</taxon>
        <taxon>Malvales</taxon>
        <taxon>Malvaceae</taxon>
        <taxon>Malvoideae</taxon>
        <taxon>Gossypium</taxon>
    </lineage>
</organism>
<dbReference type="OrthoDB" id="991485at2759"/>
<name>A0A9D4A437_9ROSI</name>
<dbReference type="EMBL" id="JAIQCV010000007">
    <property type="protein sequence ID" value="KAH1083304.1"/>
    <property type="molecule type" value="Genomic_DNA"/>
</dbReference>
<gene>
    <name evidence="1" type="ORF">J1N35_023065</name>
</gene>
<evidence type="ECO:0008006" key="3">
    <source>
        <dbReference type="Google" id="ProtNLM"/>
    </source>
</evidence>
<comment type="caution">
    <text evidence="1">The sequence shown here is derived from an EMBL/GenBank/DDBJ whole genome shotgun (WGS) entry which is preliminary data.</text>
</comment>
<keyword evidence="2" id="KW-1185">Reference proteome</keyword>
<reference evidence="1 2" key="1">
    <citation type="journal article" date="2021" name="Plant Biotechnol. J.">
        <title>Multi-omics assisted identification of the key and species-specific regulatory components of drought-tolerant mechanisms in Gossypium stocksii.</title>
        <authorList>
            <person name="Yu D."/>
            <person name="Ke L."/>
            <person name="Zhang D."/>
            <person name="Wu Y."/>
            <person name="Sun Y."/>
            <person name="Mei J."/>
            <person name="Sun J."/>
            <person name="Sun Y."/>
        </authorList>
    </citation>
    <scope>NUCLEOTIDE SEQUENCE [LARGE SCALE GENOMIC DNA]</scope>
    <source>
        <strain evidence="2">cv. E1</strain>
        <tissue evidence="1">Leaf</tissue>
    </source>
</reference>
<dbReference type="AlphaFoldDB" id="A0A9D4A437"/>
<sequence length="211" mass="24783">MEWVRDDLGPWQYNRYRRMKNQVRELEKKINKLMDGPNRENTANLIKSARFKLGHLYVVDGGYWAQRACIKWLNEGDGNTPYFHVHATSKKKKNNIERLKDSNGTWHYDNRDICIVARDYFCDLFKTTIASYDDPDLSYIQMCVSENMNLKLERDFTDDEIMAAFNHMDPRKVPGLDGSRVVFLKSIGIRLGKMFCNCVMMCLRAKMMLSV</sequence>
<protein>
    <recommendedName>
        <fullName evidence="3">Reverse transcriptase domain-containing protein</fullName>
    </recommendedName>
</protein>
<accession>A0A9D4A437</accession>
<evidence type="ECO:0000313" key="1">
    <source>
        <dbReference type="EMBL" id="KAH1083304.1"/>
    </source>
</evidence>
<evidence type="ECO:0000313" key="2">
    <source>
        <dbReference type="Proteomes" id="UP000828251"/>
    </source>
</evidence>